<keyword evidence="2" id="KW-1185">Reference proteome</keyword>
<gene>
    <name evidence="1" type="ORF">OVN521_LOCUS42030</name>
</gene>
<organism evidence="1 2">
    <name type="scientific">Rotaria magnacalcarata</name>
    <dbReference type="NCBI Taxonomy" id="392030"/>
    <lineage>
        <taxon>Eukaryota</taxon>
        <taxon>Metazoa</taxon>
        <taxon>Spiralia</taxon>
        <taxon>Gnathifera</taxon>
        <taxon>Rotifera</taxon>
        <taxon>Eurotatoria</taxon>
        <taxon>Bdelloidea</taxon>
        <taxon>Philodinida</taxon>
        <taxon>Philodinidae</taxon>
        <taxon>Rotaria</taxon>
    </lineage>
</organism>
<evidence type="ECO:0000313" key="1">
    <source>
        <dbReference type="EMBL" id="CAF4524955.1"/>
    </source>
</evidence>
<comment type="caution">
    <text evidence="1">The sequence shown here is derived from an EMBL/GenBank/DDBJ whole genome shotgun (WGS) entry which is preliminary data.</text>
</comment>
<accession>A0A820X5H2</accession>
<evidence type="ECO:0000313" key="2">
    <source>
        <dbReference type="Proteomes" id="UP000663866"/>
    </source>
</evidence>
<name>A0A820X5H2_9BILA</name>
<dbReference type="EMBL" id="CAJOBG010056962">
    <property type="protein sequence ID" value="CAF4524955.1"/>
    <property type="molecule type" value="Genomic_DNA"/>
</dbReference>
<feature type="non-terminal residue" evidence="1">
    <location>
        <position position="69"/>
    </location>
</feature>
<protein>
    <submittedName>
        <fullName evidence="1">Uncharacterized protein</fullName>
    </submittedName>
</protein>
<reference evidence="1" key="1">
    <citation type="submission" date="2021-02" db="EMBL/GenBank/DDBJ databases">
        <authorList>
            <person name="Nowell W R."/>
        </authorList>
    </citation>
    <scope>NUCLEOTIDE SEQUENCE</scope>
</reference>
<proteinExistence type="predicted"/>
<dbReference type="Proteomes" id="UP000663866">
    <property type="component" value="Unassembled WGS sequence"/>
</dbReference>
<dbReference type="AlphaFoldDB" id="A0A820X5H2"/>
<sequence>MTNSLGKCKWNTIGDRNDLLIISCLDKKQFKRKQHDDDGDDILESSIFDLLKDEFHIGDVVWAKLNGFT</sequence>